<name>A0A291N011_SPHYA</name>
<dbReference type="RefSeq" id="WP_097383869.1">
    <property type="nucleotide sequence ID" value="NZ_CP023741.1"/>
</dbReference>
<evidence type="ECO:0000256" key="3">
    <source>
        <dbReference type="RuleBase" id="RU000363"/>
    </source>
</evidence>
<dbReference type="KEGG" id="sya:A6768_12575"/>
<dbReference type="GeneID" id="57777663"/>
<sequence length="263" mass="26570">MDLGLTGKCALVTGSSSGIGAGIARLLAAEGCAVIVHGRDAAKAQAVAVDIGAAGIAIGDLSTNAGADAVAAAAGEVDILVNNAGGAVGTSAMQWMQVDETSWDATYQLNAIAAARLIRRLVPAMQARGWGRIINIASAAATQPIALGPDYGAAKAAMLNMTVSLARSLGPCGVTANSVSPGMILTPAVEAWLSRLRENMGWGDISLEEAEARAARELTPIPVGRIGRVEEIAHVVSMIASPAAAYMTGANIRMDGGQVQSVN</sequence>
<dbReference type="PROSITE" id="PS00061">
    <property type="entry name" value="ADH_SHORT"/>
    <property type="match status" value="1"/>
</dbReference>
<dbReference type="PRINTS" id="PR00080">
    <property type="entry name" value="SDRFAMILY"/>
</dbReference>
<dbReference type="InterPro" id="IPR002347">
    <property type="entry name" value="SDR_fam"/>
</dbReference>
<gene>
    <name evidence="4" type="ORF">A6768_12575</name>
</gene>
<proteinExistence type="inferred from homology"/>
<dbReference type="Pfam" id="PF00106">
    <property type="entry name" value="adh_short"/>
    <property type="match status" value="1"/>
</dbReference>
<dbReference type="PRINTS" id="PR00081">
    <property type="entry name" value="GDHRDH"/>
</dbReference>
<accession>A0A291N011</accession>
<comment type="similarity">
    <text evidence="1 3">Belongs to the short-chain dehydrogenases/reductases (SDR) family.</text>
</comment>
<evidence type="ECO:0000313" key="5">
    <source>
        <dbReference type="Proteomes" id="UP000219422"/>
    </source>
</evidence>
<evidence type="ECO:0000256" key="1">
    <source>
        <dbReference type="ARBA" id="ARBA00006484"/>
    </source>
</evidence>
<dbReference type="Proteomes" id="UP000219422">
    <property type="component" value="Chromosome"/>
</dbReference>
<dbReference type="InterPro" id="IPR020904">
    <property type="entry name" value="Sc_DH/Rdtase_CS"/>
</dbReference>
<dbReference type="InterPro" id="IPR036291">
    <property type="entry name" value="NAD(P)-bd_dom_sf"/>
</dbReference>
<dbReference type="Gene3D" id="3.40.50.720">
    <property type="entry name" value="NAD(P)-binding Rossmann-like Domain"/>
    <property type="match status" value="1"/>
</dbReference>
<dbReference type="FunFam" id="3.40.50.720:FF:000084">
    <property type="entry name" value="Short-chain dehydrogenase reductase"/>
    <property type="match status" value="1"/>
</dbReference>
<protein>
    <submittedName>
        <fullName evidence="4">Short-chain dehydrogenase</fullName>
    </submittedName>
</protein>
<dbReference type="InterPro" id="IPR050259">
    <property type="entry name" value="SDR"/>
</dbReference>
<comment type="catalytic activity">
    <reaction evidence="2">
        <text>2,5-dichlorocyclohexa-2,5-dien-1,4-diol + NAD(+) = 2,5-dichlorohydroquinone + NADH + H(+)</text>
        <dbReference type="Rhea" id="RHEA:15741"/>
        <dbReference type="ChEBI" id="CHEBI:15378"/>
        <dbReference type="ChEBI" id="CHEBI:27545"/>
        <dbReference type="ChEBI" id="CHEBI:28975"/>
        <dbReference type="ChEBI" id="CHEBI:57540"/>
        <dbReference type="ChEBI" id="CHEBI:57945"/>
    </reaction>
</comment>
<dbReference type="PANTHER" id="PTHR42879">
    <property type="entry name" value="3-OXOACYL-(ACYL-CARRIER-PROTEIN) REDUCTASE"/>
    <property type="match status" value="1"/>
</dbReference>
<reference evidence="4 5" key="1">
    <citation type="submission" date="2017-10" db="EMBL/GenBank/DDBJ databases">
        <title>Sphingobium yanoikuyae S72.</title>
        <authorList>
            <person name="Sanchez E."/>
            <person name="Bustos P."/>
            <person name="Mendoza P."/>
            <person name="Guo X."/>
            <person name="Mendoza A."/>
        </authorList>
    </citation>
    <scope>NUCLEOTIDE SEQUENCE [LARGE SCALE GENOMIC DNA]</scope>
    <source>
        <strain evidence="4 5">S72</strain>
    </source>
</reference>
<dbReference type="AlphaFoldDB" id="A0A291N011"/>
<dbReference type="GO" id="GO:0032787">
    <property type="term" value="P:monocarboxylic acid metabolic process"/>
    <property type="evidence" value="ECO:0007669"/>
    <property type="project" value="UniProtKB-ARBA"/>
</dbReference>
<dbReference type="EMBL" id="CP023741">
    <property type="protein sequence ID" value="ATI80744.1"/>
    <property type="molecule type" value="Genomic_DNA"/>
</dbReference>
<evidence type="ECO:0000313" key="4">
    <source>
        <dbReference type="EMBL" id="ATI80744.1"/>
    </source>
</evidence>
<organism evidence="4 5">
    <name type="scientific">Sphingobium yanoikuyae</name>
    <name type="common">Sphingomonas yanoikuyae</name>
    <dbReference type="NCBI Taxonomy" id="13690"/>
    <lineage>
        <taxon>Bacteria</taxon>
        <taxon>Pseudomonadati</taxon>
        <taxon>Pseudomonadota</taxon>
        <taxon>Alphaproteobacteria</taxon>
        <taxon>Sphingomonadales</taxon>
        <taxon>Sphingomonadaceae</taxon>
        <taxon>Sphingobium</taxon>
    </lineage>
</organism>
<dbReference type="SUPFAM" id="SSF51735">
    <property type="entry name" value="NAD(P)-binding Rossmann-fold domains"/>
    <property type="match status" value="1"/>
</dbReference>
<evidence type="ECO:0000256" key="2">
    <source>
        <dbReference type="ARBA" id="ARBA00051383"/>
    </source>
</evidence>